<proteinExistence type="predicted"/>
<feature type="transmembrane region" description="Helical" evidence="1">
    <location>
        <begin position="67"/>
        <end position="90"/>
    </location>
</feature>
<accession>A0A7G9REE6</accession>
<evidence type="ECO:0000313" key="3">
    <source>
        <dbReference type="Proteomes" id="UP000515947"/>
    </source>
</evidence>
<reference evidence="2 3" key="1">
    <citation type="submission" date="2020-08" db="EMBL/GenBank/DDBJ databases">
        <title>Genome sequence of Nocardioides mesophilus KACC 16243T.</title>
        <authorList>
            <person name="Hyun D.-W."/>
            <person name="Bae J.-W."/>
        </authorList>
    </citation>
    <scope>NUCLEOTIDE SEQUENCE [LARGE SCALE GENOMIC DNA]</scope>
    <source>
        <strain evidence="2 3">KACC 16243</strain>
    </source>
</reference>
<gene>
    <name evidence="2" type="ORF">H9L09_06200</name>
</gene>
<keyword evidence="1" id="KW-0812">Transmembrane</keyword>
<protein>
    <submittedName>
        <fullName evidence="2">Uncharacterized protein</fullName>
    </submittedName>
</protein>
<organism evidence="2 3">
    <name type="scientific">Nocardioides mesophilus</name>
    <dbReference type="NCBI Taxonomy" id="433659"/>
    <lineage>
        <taxon>Bacteria</taxon>
        <taxon>Bacillati</taxon>
        <taxon>Actinomycetota</taxon>
        <taxon>Actinomycetes</taxon>
        <taxon>Propionibacteriales</taxon>
        <taxon>Nocardioidaceae</taxon>
        <taxon>Nocardioides</taxon>
    </lineage>
</organism>
<keyword evidence="1" id="KW-0472">Membrane</keyword>
<feature type="transmembrane region" description="Helical" evidence="1">
    <location>
        <begin position="7"/>
        <end position="25"/>
    </location>
</feature>
<dbReference type="AlphaFoldDB" id="A0A7G9REE6"/>
<evidence type="ECO:0000313" key="2">
    <source>
        <dbReference type="EMBL" id="QNN53971.1"/>
    </source>
</evidence>
<evidence type="ECO:0000256" key="1">
    <source>
        <dbReference type="SAM" id="Phobius"/>
    </source>
</evidence>
<keyword evidence="3" id="KW-1185">Reference proteome</keyword>
<feature type="transmembrane region" description="Helical" evidence="1">
    <location>
        <begin position="106"/>
        <end position="128"/>
    </location>
</feature>
<dbReference type="Proteomes" id="UP000515947">
    <property type="component" value="Chromosome"/>
</dbReference>
<dbReference type="RefSeq" id="WP_187579815.1">
    <property type="nucleotide sequence ID" value="NZ_CP060713.1"/>
</dbReference>
<dbReference type="EMBL" id="CP060713">
    <property type="protein sequence ID" value="QNN53971.1"/>
    <property type="molecule type" value="Genomic_DNA"/>
</dbReference>
<dbReference type="KEGG" id="nmes:H9L09_06200"/>
<sequence length="147" mass="15517">MTRTGALLRALGLGVAGGLLARLLMRLVTLVRDEEPSFTLVATAAITTIFVLSAVGAATAGLLPWHWLLRVAVLVVTSFLMAVGAIAIGISELQFVMKDDLTTGQWVAVVGCAAGIWAISAAMPWIGYRWGRRARSRRTTLAAPATA</sequence>
<feature type="transmembrane region" description="Helical" evidence="1">
    <location>
        <begin position="37"/>
        <end position="60"/>
    </location>
</feature>
<keyword evidence="1" id="KW-1133">Transmembrane helix</keyword>
<name>A0A7G9REE6_9ACTN</name>